<evidence type="ECO:0000256" key="4">
    <source>
        <dbReference type="ARBA" id="ARBA00022989"/>
    </source>
</evidence>
<dbReference type="PROSITE" id="PS50850">
    <property type="entry name" value="MFS"/>
    <property type="match status" value="1"/>
</dbReference>
<evidence type="ECO:0000313" key="9">
    <source>
        <dbReference type="EMBL" id="CAD9198929.1"/>
    </source>
</evidence>
<reference evidence="9" key="1">
    <citation type="submission" date="2021-01" db="EMBL/GenBank/DDBJ databases">
        <authorList>
            <person name="Corre E."/>
            <person name="Pelletier E."/>
            <person name="Niang G."/>
            <person name="Scheremetjew M."/>
            <person name="Finn R."/>
            <person name="Kale V."/>
            <person name="Holt S."/>
            <person name="Cochrane G."/>
            <person name="Meng A."/>
            <person name="Brown T."/>
            <person name="Cohen L."/>
        </authorList>
    </citation>
    <scope>NUCLEOTIDE SEQUENCE</scope>
    <source>
        <strain evidence="9">PLY429</strain>
    </source>
</reference>
<dbReference type="GO" id="GO:0022857">
    <property type="term" value="F:transmembrane transporter activity"/>
    <property type="evidence" value="ECO:0007669"/>
    <property type="project" value="InterPro"/>
</dbReference>
<dbReference type="InterPro" id="IPR020846">
    <property type="entry name" value="MFS_dom"/>
</dbReference>
<keyword evidence="2" id="KW-0813">Transport</keyword>
<feature type="transmembrane region" description="Helical" evidence="6">
    <location>
        <begin position="60"/>
        <end position="79"/>
    </location>
</feature>
<comment type="subcellular location">
    <subcellularLocation>
        <location evidence="1">Membrane</location>
        <topology evidence="1">Multi-pass membrane protein</topology>
    </subcellularLocation>
</comment>
<keyword evidence="4 6" id="KW-1133">Transmembrane helix</keyword>
<dbReference type="InterPro" id="IPR005829">
    <property type="entry name" value="Sugar_transporter_CS"/>
</dbReference>
<dbReference type="PROSITE" id="PS00217">
    <property type="entry name" value="SUGAR_TRANSPORT_2"/>
    <property type="match status" value="1"/>
</dbReference>
<dbReference type="SUPFAM" id="SSF103473">
    <property type="entry name" value="MFS general substrate transporter"/>
    <property type="match status" value="1"/>
</dbReference>
<protein>
    <recommendedName>
        <fullName evidence="7">Major facilitator superfamily (MFS) profile domain-containing protein</fullName>
    </recommendedName>
</protein>
<evidence type="ECO:0000313" key="8">
    <source>
        <dbReference type="EMBL" id="CAD9198928.1"/>
    </source>
</evidence>
<evidence type="ECO:0000256" key="1">
    <source>
        <dbReference type="ARBA" id="ARBA00004141"/>
    </source>
</evidence>
<evidence type="ECO:0000256" key="3">
    <source>
        <dbReference type="ARBA" id="ARBA00022692"/>
    </source>
</evidence>
<evidence type="ECO:0000259" key="7">
    <source>
        <dbReference type="PROSITE" id="PS50850"/>
    </source>
</evidence>
<name>A0A6U1DND2_9CHLO</name>
<evidence type="ECO:0000256" key="5">
    <source>
        <dbReference type="ARBA" id="ARBA00023136"/>
    </source>
</evidence>
<dbReference type="EMBL" id="HBGG01002183">
    <property type="protein sequence ID" value="CAD9198929.1"/>
    <property type="molecule type" value="Transcribed_RNA"/>
</dbReference>
<accession>A0A6U1DND2</accession>
<feature type="transmembrane region" description="Helical" evidence="6">
    <location>
        <begin position="30"/>
        <end position="53"/>
    </location>
</feature>
<dbReference type="GO" id="GO:0016020">
    <property type="term" value="C:membrane"/>
    <property type="evidence" value="ECO:0007669"/>
    <property type="project" value="UniProtKB-SubCell"/>
</dbReference>
<dbReference type="AlphaFoldDB" id="A0A6U1DND2"/>
<dbReference type="Pfam" id="PF00083">
    <property type="entry name" value="Sugar_tr"/>
    <property type="match status" value="1"/>
</dbReference>
<gene>
    <name evidence="8" type="ORF">TCHU04912_LOCUS1161</name>
    <name evidence="9" type="ORF">TCHU04912_LOCUS1162</name>
</gene>
<sequence length="163" mass="16595">MIAGVGVGGTVPTAFTYISEVVAADMRGKFVVGVAGHWMLGSIASALLGWLIIPAAGWRVFLAAVALPSLLGAVEALWLPESPRLLAVSGRLDASLAVLRRMCVVNTRGSGVDRFPSSTRLQTPIQVDAAHDRRAGRARGGGRSAAAGAAQAGTACCCGSPSL</sequence>
<dbReference type="PANTHER" id="PTHR23511:SF34">
    <property type="entry name" value="SYNAPTIC VESICLE GLYCOPROTEIN 2"/>
    <property type="match status" value="1"/>
</dbReference>
<dbReference type="EMBL" id="HBGG01002182">
    <property type="protein sequence ID" value="CAD9198928.1"/>
    <property type="molecule type" value="Transcribed_RNA"/>
</dbReference>
<dbReference type="Gene3D" id="1.20.1250.20">
    <property type="entry name" value="MFS general substrate transporter like domains"/>
    <property type="match status" value="1"/>
</dbReference>
<dbReference type="InterPro" id="IPR036259">
    <property type="entry name" value="MFS_trans_sf"/>
</dbReference>
<dbReference type="PANTHER" id="PTHR23511">
    <property type="entry name" value="SYNAPTIC VESICLE GLYCOPROTEIN 2"/>
    <property type="match status" value="1"/>
</dbReference>
<proteinExistence type="predicted"/>
<keyword evidence="5 6" id="KW-0472">Membrane</keyword>
<evidence type="ECO:0000256" key="2">
    <source>
        <dbReference type="ARBA" id="ARBA00022448"/>
    </source>
</evidence>
<keyword evidence="3 6" id="KW-0812">Transmembrane</keyword>
<dbReference type="InterPro" id="IPR005828">
    <property type="entry name" value="MFS_sugar_transport-like"/>
</dbReference>
<organism evidence="9">
    <name type="scientific">Tetraselmis chuii</name>
    <dbReference type="NCBI Taxonomy" id="63592"/>
    <lineage>
        <taxon>Eukaryota</taxon>
        <taxon>Viridiplantae</taxon>
        <taxon>Chlorophyta</taxon>
        <taxon>core chlorophytes</taxon>
        <taxon>Chlorodendrophyceae</taxon>
        <taxon>Chlorodendrales</taxon>
        <taxon>Chlorodendraceae</taxon>
        <taxon>Tetraselmis</taxon>
    </lineage>
</organism>
<feature type="domain" description="Major facilitator superfamily (MFS) profile" evidence="7">
    <location>
        <begin position="1"/>
        <end position="163"/>
    </location>
</feature>
<evidence type="ECO:0000256" key="6">
    <source>
        <dbReference type="SAM" id="Phobius"/>
    </source>
</evidence>